<keyword evidence="3 5" id="KW-1133">Transmembrane helix</keyword>
<gene>
    <name evidence="7" type="ORF">R3Q16_05855</name>
</gene>
<keyword evidence="2 5" id="KW-0812">Transmembrane</keyword>
<dbReference type="SUPFAM" id="SSF103473">
    <property type="entry name" value="MFS general substrate transporter"/>
    <property type="match status" value="1"/>
</dbReference>
<feature type="transmembrane region" description="Helical" evidence="5">
    <location>
        <begin position="367"/>
        <end position="387"/>
    </location>
</feature>
<feature type="domain" description="Major facilitator superfamily (MFS) profile" evidence="6">
    <location>
        <begin position="1"/>
        <end position="392"/>
    </location>
</feature>
<feature type="transmembrane region" description="Helical" evidence="5">
    <location>
        <begin position="220"/>
        <end position="242"/>
    </location>
</feature>
<feature type="transmembrane region" description="Helical" evidence="5">
    <location>
        <begin position="254"/>
        <end position="273"/>
    </location>
</feature>
<accession>A0ABU4BPH6</accession>
<dbReference type="PANTHER" id="PTHR42910:SF1">
    <property type="entry name" value="MAJOR FACILITATOR SUPERFAMILY (MFS) PROFILE DOMAIN-CONTAINING PROTEIN"/>
    <property type="match status" value="1"/>
</dbReference>
<evidence type="ECO:0000256" key="4">
    <source>
        <dbReference type="ARBA" id="ARBA00023136"/>
    </source>
</evidence>
<sequence length="412" mass="42561">MISHDTRPRLGLPIVLLMAAATGLCAGGNYFNQPLLDSIAEHLNVSPSTAAATVTIAQVSYALGLVLLVPVGDMVDRRKLTVGLMLLAALGQAVSGFAPNFATLAVGIAVAGVFSVAAQVLIPFAASLAEPQRSGQVVGTIMSGLLIGILLARSVAGLLSGLGGWSTVYKVAAVLMVVMAVALWRSLPTDAGPRPKVSYLATLRSLGSLAKTLPRLRTRAAMGGLAFAAVSTVFTTMAFLLAGEFGYNDTQIGLVGLLGVAGASMATVAGRLADRGKAQLATGGALAVLLLCWLPFAVGGTHLVWFLIAFLLADLALQGVHVSNQNIIYALIPEARSRVNSVYMTTYFVGAAVGSAVGSVVWKGYGWSGVCIAGLAFSVATVAVWMVDRRLDDPVRLSGSAHYQKGAQGRRL</sequence>
<dbReference type="Proteomes" id="UP001185927">
    <property type="component" value="Unassembled WGS sequence"/>
</dbReference>
<evidence type="ECO:0000256" key="5">
    <source>
        <dbReference type="SAM" id="Phobius"/>
    </source>
</evidence>
<dbReference type="InterPro" id="IPR011701">
    <property type="entry name" value="MFS"/>
</dbReference>
<comment type="caution">
    <text evidence="7">The sequence shown here is derived from an EMBL/GenBank/DDBJ whole genome shotgun (WGS) entry which is preliminary data.</text>
</comment>
<feature type="transmembrane region" description="Helical" evidence="5">
    <location>
        <begin position="168"/>
        <end position="187"/>
    </location>
</feature>
<evidence type="ECO:0000256" key="2">
    <source>
        <dbReference type="ARBA" id="ARBA00022692"/>
    </source>
</evidence>
<evidence type="ECO:0000313" key="7">
    <source>
        <dbReference type="EMBL" id="MDV6266120.1"/>
    </source>
</evidence>
<evidence type="ECO:0000256" key="3">
    <source>
        <dbReference type="ARBA" id="ARBA00022989"/>
    </source>
</evidence>
<protein>
    <submittedName>
        <fullName evidence="7">MFS transporter</fullName>
    </submittedName>
</protein>
<reference evidence="7 8" key="1">
    <citation type="submission" date="2023-10" db="EMBL/GenBank/DDBJ databases">
        <title>Development of a sustainable strategy for remediation of hydrocarbon-contaminated territories based on the waste exchange concept.</title>
        <authorList>
            <person name="Krivoruchko A."/>
        </authorList>
    </citation>
    <scope>NUCLEOTIDE SEQUENCE [LARGE SCALE GENOMIC DNA]</scope>
    <source>
        <strain evidence="7 8">IEGM 1203</strain>
    </source>
</reference>
<keyword evidence="8" id="KW-1185">Reference proteome</keyword>
<dbReference type="InterPro" id="IPR036259">
    <property type="entry name" value="MFS_trans_sf"/>
</dbReference>
<evidence type="ECO:0000259" key="6">
    <source>
        <dbReference type="PROSITE" id="PS50850"/>
    </source>
</evidence>
<dbReference type="RefSeq" id="WP_095888423.1">
    <property type="nucleotide sequence ID" value="NZ_JAWLKB010000002.1"/>
</dbReference>
<feature type="transmembrane region" description="Helical" evidence="5">
    <location>
        <begin position="80"/>
        <end position="98"/>
    </location>
</feature>
<feature type="transmembrane region" description="Helical" evidence="5">
    <location>
        <begin position="342"/>
        <end position="361"/>
    </location>
</feature>
<dbReference type="InterPro" id="IPR020846">
    <property type="entry name" value="MFS_dom"/>
</dbReference>
<proteinExistence type="predicted"/>
<feature type="transmembrane region" description="Helical" evidence="5">
    <location>
        <begin position="304"/>
        <end position="322"/>
    </location>
</feature>
<feature type="transmembrane region" description="Helical" evidence="5">
    <location>
        <begin position="137"/>
        <end position="156"/>
    </location>
</feature>
<organism evidence="7 8">
    <name type="scientific">Rhodococcus globerulus</name>
    <dbReference type="NCBI Taxonomy" id="33008"/>
    <lineage>
        <taxon>Bacteria</taxon>
        <taxon>Bacillati</taxon>
        <taxon>Actinomycetota</taxon>
        <taxon>Actinomycetes</taxon>
        <taxon>Mycobacteriales</taxon>
        <taxon>Nocardiaceae</taxon>
        <taxon>Rhodococcus</taxon>
    </lineage>
</organism>
<keyword evidence="4 5" id="KW-0472">Membrane</keyword>
<name>A0ABU4BPH6_RHOGO</name>
<dbReference type="Gene3D" id="1.20.1250.20">
    <property type="entry name" value="MFS general substrate transporter like domains"/>
    <property type="match status" value="1"/>
</dbReference>
<dbReference type="PROSITE" id="PS50850">
    <property type="entry name" value="MFS"/>
    <property type="match status" value="1"/>
</dbReference>
<dbReference type="CDD" id="cd17324">
    <property type="entry name" value="MFS_NepI_like"/>
    <property type="match status" value="1"/>
</dbReference>
<evidence type="ECO:0000256" key="1">
    <source>
        <dbReference type="ARBA" id="ARBA00004651"/>
    </source>
</evidence>
<feature type="transmembrane region" description="Helical" evidence="5">
    <location>
        <begin position="280"/>
        <end position="298"/>
    </location>
</feature>
<comment type="subcellular location">
    <subcellularLocation>
        <location evidence="1">Cell membrane</location>
        <topology evidence="1">Multi-pass membrane protein</topology>
    </subcellularLocation>
</comment>
<dbReference type="EMBL" id="JAWLKB010000002">
    <property type="protein sequence ID" value="MDV6266120.1"/>
    <property type="molecule type" value="Genomic_DNA"/>
</dbReference>
<evidence type="ECO:0000313" key="8">
    <source>
        <dbReference type="Proteomes" id="UP001185927"/>
    </source>
</evidence>
<dbReference type="Pfam" id="PF07690">
    <property type="entry name" value="MFS_1"/>
    <property type="match status" value="1"/>
</dbReference>
<dbReference type="PANTHER" id="PTHR42910">
    <property type="entry name" value="TRANSPORTER SCO4007-RELATED"/>
    <property type="match status" value="1"/>
</dbReference>
<feature type="transmembrane region" description="Helical" evidence="5">
    <location>
        <begin position="49"/>
        <end position="68"/>
    </location>
</feature>
<feature type="transmembrane region" description="Helical" evidence="5">
    <location>
        <begin position="104"/>
        <end position="125"/>
    </location>
</feature>